<feature type="domain" description="W2" evidence="2">
    <location>
        <begin position="1"/>
        <end position="157"/>
    </location>
</feature>
<dbReference type="SUPFAM" id="SSF48371">
    <property type="entry name" value="ARM repeat"/>
    <property type="match status" value="1"/>
</dbReference>
<dbReference type="GO" id="GO:0006417">
    <property type="term" value="P:regulation of translation"/>
    <property type="evidence" value="ECO:0007669"/>
    <property type="project" value="UniProtKB-ARBA"/>
</dbReference>
<keyword evidence="4" id="KW-1185">Reference proteome</keyword>
<evidence type="ECO:0000259" key="2">
    <source>
        <dbReference type="PROSITE" id="PS51363"/>
    </source>
</evidence>
<dbReference type="InterPro" id="IPR051245">
    <property type="entry name" value="eIF5-mimic_regulator"/>
</dbReference>
<protein>
    <recommendedName>
        <fullName evidence="2">W2 domain-containing protein</fullName>
    </recommendedName>
</protein>
<dbReference type="FunFam" id="1.25.40.180:FF:000006">
    <property type="entry name" value="Basic leucine zipper and W2 domain-containing protein 1"/>
    <property type="match status" value="1"/>
</dbReference>
<name>A0ABD1D1V3_CULPP</name>
<dbReference type="GO" id="GO:0005737">
    <property type="term" value="C:cytoplasm"/>
    <property type="evidence" value="ECO:0007669"/>
    <property type="project" value="UniProtKB-ARBA"/>
</dbReference>
<dbReference type="InterPro" id="IPR003307">
    <property type="entry name" value="W2_domain"/>
</dbReference>
<dbReference type="Proteomes" id="UP001562425">
    <property type="component" value="Unassembled WGS sequence"/>
</dbReference>
<dbReference type="AlphaFoldDB" id="A0ABD1D1V3"/>
<dbReference type="CDD" id="cd11560">
    <property type="entry name" value="W2_eIF5C_like"/>
    <property type="match status" value="1"/>
</dbReference>
<proteinExistence type="inferred from homology"/>
<organism evidence="3 4">
    <name type="scientific">Culex pipiens pipiens</name>
    <name type="common">Northern house mosquito</name>
    <dbReference type="NCBI Taxonomy" id="38569"/>
    <lineage>
        <taxon>Eukaryota</taxon>
        <taxon>Metazoa</taxon>
        <taxon>Ecdysozoa</taxon>
        <taxon>Arthropoda</taxon>
        <taxon>Hexapoda</taxon>
        <taxon>Insecta</taxon>
        <taxon>Pterygota</taxon>
        <taxon>Neoptera</taxon>
        <taxon>Endopterygota</taxon>
        <taxon>Diptera</taxon>
        <taxon>Nematocera</taxon>
        <taxon>Culicoidea</taxon>
        <taxon>Culicidae</taxon>
        <taxon>Culicinae</taxon>
        <taxon>Culicini</taxon>
        <taxon>Culex</taxon>
        <taxon>Culex</taxon>
    </lineage>
</organism>
<comment type="similarity">
    <text evidence="1">Belongs to the BZW family.</text>
</comment>
<dbReference type="SMART" id="SM00515">
    <property type="entry name" value="eIF5C"/>
    <property type="match status" value="1"/>
</dbReference>
<dbReference type="PANTHER" id="PTHR14208:SF2">
    <property type="entry name" value="PROTEIN KRASAVIETZ"/>
    <property type="match status" value="1"/>
</dbReference>
<reference evidence="3 4" key="1">
    <citation type="submission" date="2024-05" db="EMBL/GenBank/DDBJ databases">
        <title>Culex pipiens pipiens assembly and annotation.</title>
        <authorList>
            <person name="Alout H."/>
            <person name="Durand T."/>
        </authorList>
    </citation>
    <scope>NUCLEOTIDE SEQUENCE [LARGE SCALE GENOMIC DNA]</scope>
    <source>
        <strain evidence="3">HA-2024</strain>
        <tissue evidence="3">Whole body</tissue>
    </source>
</reference>
<gene>
    <name evidence="3" type="ORF">pipiens_012565</name>
</gene>
<evidence type="ECO:0000313" key="4">
    <source>
        <dbReference type="Proteomes" id="UP001562425"/>
    </source>
</evidence>
<dbReference type="PANTHER" id="PTHR14208">
    <property type="entry name" value="BASIC LEUCINE ZIPPER AND W2 DOMAIN-CONTAINING PROTEIN"/>
    <property type="match status" value="1"/>
</dbReference>
<dbReference type="InterPro" id="IPR043510">
    <property type="entry name" value="W2_5MP1/2"/>
</dbReference>
<dbReference type="Pfam" id="PF02020">
    <property type="entry name" value="W2"/>
    <property type="match status" value="1"/>
</dbReference>
<dbReference type="Gene3D" id="1.25.40.180">
    <property type="match status" value="1"/>
</dbReference>
<dbReference type="InterPro" id="IPR016024">
    <property type="entry name" value="ARM-type_fold"/>
</dbReference>
<dbReference type="PROSITE" id="PS51363">
    <property type="entry name" value="W2"/>
    <property type="match status" value="1"/>
</dbReference>
<dbReference type="EMBL" id="JBEHCU010008023">
    <property type="protein sequence ID" value="KAL1389205.1"/>
    <property type="molecule type" value="Genomic_DNA"/>
</dbReference>
<accession>A0ABD1D1V3</accession>
<sequence>MELLIDDINDNKTTKDIINDIKDMSAKSNIPEHEVIGLVWATVMSLGEWNKKEELVAEQALKHLRTYTPLFEAFTSTNRSEMALLLKVQEFCYENMNFMKAFQKIVLLFYKTEVVSEDSILKWFKEGHSNKGKMHFLEQMKQFIEWLQNAEEESESEEED</sequence>
<comment type="caution">
    <text evidence="3">The sequence shown here is derived from an EMBL/GenBank/DDBJ whole genome shotgun (WGS) entry which is preliminary data.</text>
</comment>
<evidence type="ECO:0000313" key="3">
    <source>
        <dbReference type="EMBL" id="KAL1389205.1"/>
    </source>
</evidence>
<evidence type="ECO:0000256" key="1">
    <source>
        <dbReference type="ARBA" id="ARBA00008151"/>
    </source>
</evidence>